<comment type="caution">
    <text evidence="2">The sequence shown here is derived from an EMBL/GenBank/DDBJ whole genome shotgun (WGS) entry which is preliminary data.</text>
</comment>
<protein>
    <submittedName>
        <fullName evidence="2">Uncharacterized protein</fullName>
    </submittedName>
</protein>
<dbReference type="Proteomes" id="UP000708208">
    <property type="component" value="Unassembled WGS sequence"/>
</dbReference>
<dbReference type="AlphaFoldDB" id="A0A8J2M3N6"/>
<evidence type="ECO:0000256" key="1">
    <source>
        <dbReference type="SAM" id="Coils"/>
    </source>
</evidence>
<feature type="coiled-coil region" evidence="1">
    <location>
        <begin position="11"/>
        <end position="45"/>
    </location>
</feature>
<gene>
    <name evidence="2" type="ORF">AFUS01_LOCUS42261</name>
</gene>
<dbReference type="EMBL" id="CAJVCH010565834">
    <property type="protein sequence ID" value="CAG7832581.1"/>
    <property type="molecule type" value="Genomic_DNA"/>
</dbReference>
<dbReference type="OrthoDB" id="2436455at2759"/>
<feature type="non-terminal residue" evidence="2">
    <location>
        <position position="1"/>
    </location>
</feature>
<accession>A0A8J2M3N6</accession>
<name>A0A8J2M3N6_9HEXA</name>
<evidence type="ECO:0000313" key="3">
    <source>
        <dbReference type="Proteomes" id="UP000708208"/>
    </source>
</evidence>
<evidence type="ECO:0000313" key="2">
    <source>
        <dbReference type="EMBL" id="CAG7832581.1"/>
    </source>
</evidence>
<organism evidence="2 3">
    <name type="scientific">Allacma fusca</name>
    <dbReference type="NCBI Taxonomy" id="39272"/>
    <lineage>
        <taxon>Eukaryota</taxon>
        <taxon>Metazoa</taxon>
        <taxon>Ecdysozoa</taxon>
        <taxon>Arthropoda</taxon>
        <taxon>Hexapoda</taxon>
        <taxon>Collembola</taxon>
        <taxon>Symphypleona</taxon>
        <taxon>Sminthuridae</taxon>
        <taxon>Allacma</taxon>
    </lineage>
</organism>
<keyword evidence="3" id="KW-1185">Reference proteome</keyword>
<reference evidence="2" key="1">
    <citation type="submission" date="2021-06" db="EMBL/GenBank/DDBJ databases">
        <authorList>
            <person name="Hodson N. C."/>
            <person name="Mongue J. A."/>
            <person name="Jaron S. K."/>
        </authorList>
    </citation>
    <scope>NUCLEOTIDE SEQUENCE</scope>
</reference>
<proteinExistence type="predicted"/>
<sequence length="71" mass="8544">MVKTVSHLEKIMSLMGDLNSERKSNAQLKEENEELKWEMGLLRQKYLLSQNCFHELQATFDRVLEWEWDTN</sequence>
<keyword evidence="1" id="KW-0175">Coiled coil</keyword>